<dbReference type="Pfam" id="PF00505">
    <property type="entry name" value="HMG_box"/>
    <property type="match status" value="1"/>
</dbReference>
<sequence>MAGGGEGSRSSSVSRVRKRVEANENGEATTTVNSSSTSLKRAKDGSAFIRCECCGRSVPAVLISMHDCSLDKAIKENLEAQIVETVKEVKRKAPEKEEFRKTFKEEHPDNKSVATVAKEGGEKWKALTDEEKKPYQARAAELKAEYEKVLEDAQKADNEDEGALLID</sequence>
<dbReference type="GO" id="GO:0003677">
    <property type="term" value="F:DNA binding"/>
    <property type="evidence" value="ECO:0007669"/>
    <property type="project" value="UniProtKB-UniRule"/>
</dbReference>
<dbReference type="Gene3D" id="1.10.30.10">
    <property type="entry name" value="High mobility group box domain"/>
    <property type="match status" value="1"/>
</dbReference>
<comment type="caution">
    <text evidence="4">The sequence shown here is derived from an EMBL/GenBank/DDBJ whole genome shotgun (WGS) entry which is preliminary data.</text>
</comment>
<evidence type="ECO:0000259" key="3">
    <source>
        <dbReference type="PROSITE" id="PS50118"/>
    </source>
</evidence>
<evidence type="ECO:0000256" key="1">
    <source>
        <dbReference type="PROSITE-ProRule" id="PRU00267"/>
    </source>
</evidence>
<name>A0AA89AL90_9ASTE</name>
<dbReference type="InterPro" id="IPR036910">
    <property type="entry name" value="HMG_box_dom_sf"/>
</dbReference>
<dbReference type="PANTHER" id="PTHR47658:SF1">
    <property type="entry name" value="MEIOSIS INITIATOR PROTEIN"/>
    <property type="match status" value="1"/>
</dbReference>
<feature type="DNA-binding region" description="HMG box" evidence="1">
    <location>
        <begin position="97"/>
        <end position="154"/>
    </location>
</feature>
<dbReference type="CDD" id="cd22005">
    <property type="entry name" value="HMG-box_AtHMGB1-like"/>
    <property type="match status" value="1"/>
</dbReference>
<keyword evidence="1" id="KW-0238">DNA-binding</keyword>
<reference evidence="4" key="1">
    <citation type="submission" date="2022-12" db="EMBL/GenBank/DDBJ databases">
        <title>Draft genome assemblies for two species of Escallonia (Escalloniales).</title>
        <authorList>
            <person name="Chanderbali A."/>
            <person name="Dervinis C."/>
            <person name="Anghel I."/>
            <person name="Soltis D."/>
            <person name="Soltis P."/>
            <person name="Zapata F."/>
        </authorList>
    </citation>
    <scope>NUCLEOTIDE SEQUENCE</scope>
    <source>
        <strain evidence="4">UCBG64.0493</strain>
        <tissue evidence="4">Leaf</tissue>
    </source>
</reference>
<organism evidence="4 5">
    <name type="scientific">Escallonia herrerae</name>
    <dbReference type="NCBI Taxonomy" id="1293975"/>
    <lineage>
        <taxon>Eukaryota</taxon>
        <taxon>Viridiplantae</taxon>
        <taxon>Streptophyta</taxon>
        <taxon>Embryophyta</taxon>
        <taxon>Tracheophyta</taxon>
        <taxon>Spermatophyta</taxon>
        <taxon>Magnoliopsida</taxon>
        <taxon>eudicotyledons</taxon>
        <taxon>Gunneridae</taxon>
        <taxon>Pentapetalae</taxon>
        <taxon>asterids</taxon>
        <taxon>campanulids</taxon>
        <taxon>Escalloniales</taxon>
        <taxon>Escalloniaceae</taxon>
        <taxon>Escallonia</taxon>
    </lineage>
</organism>
<dbReference type="InterPro" id="IPR009071">
    <property type="entry name" value="HMG_box_dom"/>
</dbReference>
<evidence type="ECO:0000313" key="4">
    <source>
        <dbReference type="EMBL" id="KAK3006497.1"/>
    </source>
</evidence>
<gene>
    <name evidence="4" type="ORF">RJ639_017036</name>
</gene>
<feature type="compositionally biased region" description="Polar residues" evidence="2">
    <location>
        <begin position="26"/>
        <end position="39"/>
    </location>
</feature>
<evidence type="ECO:0000256" key="2">
    <source>
        <dbReference type="SAM" id="MobiDB-lite"/>
    </source>
</evidence>
<dbReference type="EMBL" id="JAVXUP010001985">
    <property type="protein sequence ID" value="KAK3006497.1"/>
    <property type="molecule type" value="Genomic_DNA"/>
</dbReference>
<dbReference type="GO" id="GO:0010197">
    <property type="term" value="P:polar nucleus fusion"/>
    <property type="evidence" value="ECO:0007669"/>
    <property type="project" value="TreeGrafter"/>
</dbReference>
<feature type="domain" description="HMG box" evidence="3">
    <location>
        <begin position="97"/>
        <end position="154"/>
    </location>
</feature>
<dbReference type="GO" id="GO:0005634">
    <property type="term" value="C:nucleus"/>
    <property type="evidence" value="ECO:0007669"/>
    <property type="project" value="UniProtKB-UniRule"/>
</dbReference>
<protein>
    <recommendedName>
        <fullName evidence="3">HMG box domain-containing protein</fullName>
    </recommendedName>
</protein>
<dbReference type="SMART" id="SM00398">
    <property type="entry name" value="HMG"/>
    <property type="match status" value="1"/>
</dbReference>
<keyword evidence="1" id="KW-0539">Nucleus</keyword>
<dbReference type="AlphaFoldDB" id="A0AA89AL90"/>
<dbReference type="Proteomes" id="UP001188597">
    <property type="component" value="Unassembled WGS sequence"/>
</dbReference>
<accession>A0AA89AL90</accession>
<dbReference type="PROSITE" id="PS50118">
    <property type="entry name" value="HMG_BOX_2"/>
    <property type="match status" value="1"/>
</dbReference>
<keyword evidence="5" id="KW-1185">Reference proteome</keyword>
<evidence type="ECO:0000313" key="5">
    <source>
        <dbReference type="Proteomes" id="UP001188597"/>
    </source>
</evidence>
<proteinExistence type="predicted"/>
<feature type="region of interest" description="Disordered" evidence="2">
    <location>
        <begin position="1"/>
        <end position="44"/>
    </location>
</feature>
<dbReference type="SUPFAM" id="SSF47095">
    <property type="entry name" value="HMG-box"/>
    <property type="match status" value="1"/>
</dbReference>
<dbReference type="PANTHER" id="PTHR47658">
    <property type="entry name" value="HIGH MOBILITY GROUP B PROTEIN 12-RELATED"/>
    <property type="match status" value="1"/>
</dbReference>